<accession>A0A1G2IR48</accession>
<dbReference type="Gene3D" id="3.40.50.2300">
    <property type="match status" value="1"/>
</dbReference>
<keyword evidence="2" id="KW-0902">Two-component regulatory system</keyword>
<evidence type="ECO:0000256" key="3">
    <source>
        <dbReference type="ARBA" id="ARBA00023015"/>
    </source>
</evidence>
<evidence type="ECO:0000256" key="1">
    <source>
        <dbReference type="ARBA" id="ARBA00022553"/>
    </source>
</evidence>
<proteinExistence type="predicted"/>
<keyword evidence="4" id="KW-0238">DNA-binding</keyword>
<evidence type="ECO:0000313" key="9">
    <source>
        <dbReference type="Proteomes" id="UP000178632"/>
    </source>
</evidence>
<dbReference type="EMBL" id="MHPE01000017">
    <property type="protein sequence ID" value="OGZ77092.1"/>
    <property type="molecule type" value="Genomic_DNA"/>
</dbReference>
<dbReference type="GO" id="GO:0003677">
    <property type="term" value="F:DNA binding"/>
    <property type="evidence" value="ECO:0007669"/>
    <property type="project" value="UniProtKB-KW"/>
</dbReference>
<dbReference type="GO" id="GO:0000160">
    <property type="term" value="P:phosphorelay signal transduction system"/>
    <property type="evidence" value="ECO:0007669"/>
    <property type="project" value="UniProtKB-KW"/>
</dbReference>
<dbReference type="PANTHER" id="PTHR44591">
    <property type="entry name" value="STRESS RESPONSE REGULATOR PROTEIN 1"/>
    <property type="match status" value="1"/>
</dbReference>
<gene>
    <name evidence="8" type="ORF">A3G45_02655</name>
</gene>
<dbReference type="Pfam" id="PF00072">
    <property type="entry name" value="Response_reg"/>
    <property type="match status" value="1"/>
</dbReference>
<dbReference type="Proteomes" id="UP000178632">
    <property type="component" value="Unassembled WGS sequence"/>
</dbReference>
<comment type="caution">
    <text evidence="8">The sequence shown here is derived from an EMBL/GenBank/DDBJ whole genome shotgun (WGS) entry which is preliminary data.</text>
</comment>
<dbReference type="FunFam" id="3.40.50.2300:FF:000001">
    <property type="entry name" value="DNA-binding response regulator PhoB"/>
    <property type="match status" value="1"/>
</dbReference>
<keyword evidence="5" id="KW-0804">Transcription</keyword>
<protein>
    <recommendedName>
        <fullName evidence="7">Response regulatory domain-containing protein</fullName>
    </recommendedName>
</protein>
<dbReference type="InterPro" id="IPR001789">
    <property type="entry name" value="Sig_transdc_resp-reg_receiver"/>
</dbReference>
<dbReference type="CDD" id="cd17574">
    <property type="entry name" value="REC_OmpR"/>
    <property type="match status" value="1"/>
</dbReference>
<evidence type="ECO:0000256" key="5">
    <source>
        <dbReference type="ARBA" id="ARBA00023163"/>
    </source>
</evidence>
<dbReference type="InterPro" id="IPR050595">
    <property type="entry name" value="Bact_response_regulator"/>
</dbReference>
<dbReference type="PROSITE" id="PS50110">
    <property type="entry name" value="RESPONSE_REGULATORY"/>
    <property type="match status" value="1"/>
</dbReference>
<dbReference type="InterPro" id="IPR011006">
    <property type="entry name" value="CheY-like_superfamily"/>
</dbReference>
<organism evidence="8 9">
    <name type="scientific">Candidatus Staskawiczbacteria bacterium RIFCSPLOWO2_12_FULL_37_15</name>
    <dbReference type="NCBI Taxonomy" id="1802218"/>
    <lineage>
        <taxon>Bacteria</taxon>
        <taxon>Candidatus Staskawicziibacteriota</taxon>
    </lineage>
</organism>
<dbReference type="SMART" id="SM00448">
    <property type="entry name" value="REC"/>
    <property type="match status" value="1"/>
</dbReference>
<feature type="domain" description="Response regulatory" evidence="7">
    <location>
        <begin position="7"/>
        <end position="123"/>
    </location>
</feature>
<dbReference type="AlphaFoldDB" id="A0A1G2IR48"/>
<feature type="modified residue" description="4-aspartylphosphate" evidence="6">
    <location>
        <position position="56"/>
    </location>
</feature>
<evidence type="ECO:0000313" key="8">
    <source>
        <dbReference type="EMBL" id="OGZ77092.1"/>
    </source>
</evidence>
<keyword evidence="3" id="KW-0805">Transcription regulation</keyword>
<sequence length="126" mass="14089">MANINKKILIVEDDKNFLWILKQSFISEGFAVVTAEDGEKGLESATSEKPDLILLDILMPKMDGIAVAKRLKEIGNKAQIMFLTNLKDVQHISEAVDTVKETDYIIKSDFHIDAIVAMVKTRLGIK</sequence>
<evidence type="ECO:0000256" key="2">
    <source>
        <dbReference type="ARBA" id="ARBA00023012"/>
    </source>
</evidence>
<evidence type="ECO:0000256" key="4">
    <source>
        <dbReference type="ARBA" id="ARBA00023125"/>
    </source>
</evidence>
<keyword evidence="1 6" id="KW-0597">Phosphoprotein</keyword>
<dbReference type="PANTHER" id="PTHR44591:SF3">
    <property type="entry name" value="RESPONSE REGULATORY DOMAIN-CONTAINING PROTEIN"/>
    <property type="match status" value="1"/>
</dbReference>
<evidence type="ECO:0000256" key="6">
    <source>
        <dbReference type="PROSITE-ProRule" id="PRU00169"/>
    </source>
</evidence>
<evidence type="ECO:0000259" key="7">
    <source>
        <dbReference type="PROSITE" id="PS50110"/>
    </source>
</evidence>
<dbReference type="SUPFAM" id="SSF52172">
    <property type="entry name" value="CheY-like"/>
    <property type="match status" value="1"/>
</dbReference>
<name>A0A1G2IR48_9BACT</name>
<reference evidence="8 9" key="1">
    <citation type="journal article" date="2016" name="Nat. Commun.">
        <title>Thousands of microbial genomes shed light on interconnected biogeochemical processes in an aquifer system.</title>
        <authorList>
            <person name="Anantharaman K."/>
            <person name="Brown C.T."/>
            <person name="Hug L.A."/>
            <person name="Sharon I."/>
            <person name="Castelle C.J."/>
            <person name="Probst A.J."/>
            <person name="Thomas B.C."/>
            <person name="Singh A."/>
            <person name="Wilkins M.J."/>
            <person name="Karaoz U."/>
            <person name="Brodie E.L."/>
            <person name="Williams K.H."/>
            <person name="Hubbard S.S."/>
            <person name="Banfield J.F."/>
        </authorList>
    </citation>
    <scope>NUCLEOTIDE SEQUENCE [LARGE SCALE GENOMIC DNA]</scope>
</reference>